<comment type="caution">
    <text evidence="2">The sequence shown here is derived from an EMBL/GenBank/DDBJ whole genome shotgun (WGS) entry which is preliminary data.</text>
</comment>
<organism evidence="2 3">
    <name type="scientific">Martelella lutilitoris</name>
    <dbReference type="NCBI Taxonomy" id="2583532"/>
    <lineage>
        <taxon>Bacteria</taxon>
        <taxon>Pseudomonadati</taxon>
        <taxon>Pseudomonadota</taxon>
        <taxon>Alphaproteobacteria</taxon>
        <taxon>Hyphomicrobiales</taxon>
        <taxon>Aurantimonadaceae</taxon>
        <taxon>Martelella</taxon>
    </lineage>
</organism>
<name>A0A5C4JL80_9HYPH</name>
<feature type="domain" description="Bacterial transglutaminase-like N-terminal" evidence="1">
    <location>
        <begin position="5"/>
        <end position="44"/>
    </location>
</feature>
<keyword evidence="3" id="KW-1185">Reference proteome</keyword>
<dbReference type="Pfam" id="PF08379">
    <property type="entry name" value="Bact_transglu_N"/>
    <property type="match status" value="1"/>
</dbReference>
<evidence type="ECO:0000259" key="1">
    <source>
        <dbReference type="Pfam" id="PF08379"/>
    </source>
</evidence>
<sequence length="44" mass="5344">MTIFSVRHLTVYRYRRPVGFGRHRLMFRPRDSFDQTLLSCTLNV</sequence>
<reference evidence="2 3" key="1">
    <citation type="submission" date="2019-05" db="EMBL/GenBank/DDBJ databases">
        <authorList>
            <person name="Lee S.D."/>
        </authorList>
    </citation>
    <scope>NUCLEOTIDE SEQUENCE [LARGE SCALE GENOMIC DNA]</scope>
    <source>
        <strain evidence="2 3">GH2-6</strain>
    </source>
</reference>
<proteinExistence type="predicted"/>
<dbReference type="AlphaFoldDB" id="A0A5C4JL80"/>
<reference evidence="2 3" key="2">
    <citation type="submission" date="2019-06" db="EMBL/GenBank/DDBJ databases">
        <title>Martelella lutilitoris sp. nov., isolated from a tidal mudflat.</title>
        <authorList>
            <person name="Kim Y.-J."/>
        </authorList>
    </citation>
    <scope>NUCLEOTIDE SEQUENCE [LARGE SCALE GENOMIC DNA]</scope>
    <source>
        <strain evidence="2 3">GH2-6</strain>
    </source>
</reference>
<dbReference type="EMBL" id="VCLB01000013">
    <property type="protein sequence ID" value="TNB46078.1"/>
    <property type="molecule type" value="Genomic_DNA"/>
</dbReference>
<dbReference type="Proteomes" id="UP000307874">
    <property type="component" value="Unassembled WGS sequence"/>
</dbReference>
<dbReference type="RefSeq" id="WP_281285288.1">
    <property type="nucleotide sequence ID" value="NZ_VCLB01000013.1"/>
</dbReference>
<dbReference type="InterPro" id="IPR013589">
    <property type="entry name" value="Bac_transglu_N"/>
</dbReference>
<feature type="non-terminal residue" evidence="2">
    <location>
        <position position="44"/>
    </location>
</feature>
<accession>A0A5C4JL80</accession>
<evidence type="ECO:0000313" key="2">
    <source>
        <dbReference type="EMBL" id="TNB46078.1"/>
    </source>
</evidence>
<evidence type="ECO:0000313" key="3">
    <source>
        <dbReference type="Proteomes" id="UP000307874"/>
    </source>
</evidence>
<gene>
    <name evidence="2" type="ORF">FF124_20050</name>
</gene>
<protein>
    <submittedName>
        <fullName evidence="2">Transglutaminase family protein</fullName>
    </submittedName>
</protein>